<dbReference type="InterPro" id="IPR027417">
    <property type="entry name" value="P-loop_NTPase"/>
</dbReference>
<dbReference type="Gene3D" id="3.40.50.300">
    <property type="entry name" value="P-loop containing nucleotide triphosphate hydrolases"/>
    <property type="match status" value="1"/>
</dbReference>
<dbReference type="SMART" id="SM00382">
    <property type="entry name" value="AAA"/>
    <property type="match status" value="1"/>
</dbReference>
<dbReference type="SUPFAM" id="SSF52540">
    <property type="entry name" value="P-loop containing nucleoside triphosphate hydrolases"/>
    <property type="match status" value="1"/>
</dbReference>
<keyword evidence="2" id="KW-0547">Nucleotide-binding</keyword>
<evidence type="ECO:0000256" key="1">
    <source>
        <dbReference type="ARBA" id="ARBA00022448"/>
    </source>
</evidence>
<feature type="domain" description="ABC transporter" evidence="4">
    <location>
        <begin position="4"/>
        <end position="233"/>
    </location>
</feature>
<dbReference type="InterPro" id="IPR003439">
    <property type="entry name" value="ABC_transporter-like_ATP-bd"/>
</dbReference>
<dbReference type="PANTHER" id="PTHR24220">
    <property type="entry name" value="IMPORT ATP-BINDING PROTEIN"/>
    <property type="match status" value="1"/>
</dbReference>
<keyword evidence="3 5" id="KW-0067">ATP-binding</keyword>
<reference evidence="5 6" key="1">
    <citation type="submission" date="2023-08" db="EMBL/GenBank/DDBJ databases">
        <title>New molecular markers tilS and rpoB for phylogenetic and monitoring studies of the genus Thiothrix biodiversity.</title>
        <authorList>
            <person name="Ravin N.V."/>
            <person name="Smolyakov D."/>
            <person name="Markov N.D."/>
            <person name="Beletsky A.V."/>
            <person name="Mardanov A.V."/>
            <person name="Rudenko T.S."/>
            <person name="Grabovich M.Y."/>
        </authorList>
    </citation>
    <scope>NUCLEOTIDE SEQUENCE [LARGE SCALE GENOMIC DNA]</scope>
    <source>
        <strain evidence="5 6">MK1</strain>
    </source>
</reference>
<gene>
    <name evidence="5" type="ORF">RCF98_08700</name>
</gene>
<dbReference type="Proteomes" id="UP001236657">
    <property type="component" value="Chromosome"/>
</dbReference>
<keyword evidence="1" id="KW-0813">Transport</keyword>
<name>A0ABY9MVW4_9GAMM</name>
<dbReference type="PROSITE" id="PS00211">
    <property type="entry name" value="ABC_TRANSPORTER_1"/>
    <property type="match status" value="1"/>
</dbReference>
<dbReference type="InterPro" id="IPR015854">
    <property type="entry name" value="ABC_transpr_LolD-like"/>
</dbReference>
<dbReference type="Pfam" id="PF00005">
    <property type="entry name" value="ABC_tran"/>
    <property type="match status" value="1"/>
</dbReference>
<keyword evidence="6" id="KW-1185">Reference proteome</keyword>
<organism evidence="5 6">
    <name type="scientific">Thiothrix lacustris</name>
    <dbReference type="NCBI Taxonomy" id="525917"/>
    <lineage>
        <taxon>Bacteria</taxon>
        <taxon>Pseudomonadati</taxon>
        <taxon>Pseudomonadota</taxon>
        <taxon>Gammaproteobacteria</taxon>
        <taxon>Thiotrichales</taxon>
        <taxon>Thiotrichaceae</taxon>
        <taxon>Thiothrix</taxon>
    </lineage>
</organism>
<dbReference type="InterPro" id="IPR017911">
    <property type="entry name" value="MacB-like_ATP-bd"/>
</dbReference>
<dbReference type="CDD" id="cd03255">
    <property type="entry name" value="ABC_MJ0796_LolCDE_FtsE"/>
    <property type="match status" value="1"/>
</dbReference>
<dbReference type="PROSITE" id="PS50893">
    <property type="entry name" value="ABC_TRANSPORTER_2"/>
    <property type="match status" value="1"/>
</dbReference>
<sequence>MNVIELHNLHYRWKGQTHDTLAIAELHVAAGEHLFIRGASGSGKTTFLNLLAGILHPASGSLNILGHALHSMNHSARDRFRADHMGVIFQQFNLLPYLSVRENVQLPCHFSTRRKQQAGDMQATTNRLLEHLGLDSKLWERPVTDLSVGQQQRVAVARALIGSPELLIADEPTSALDTDTRDGFLDLLFKEAAAQGSTIVFVSHDPHIASHFPRVVDLAEVNRPPPQTVALYTSP</sequence>
<dbReference type="EMBL" id="CP133218">
    <property type="protein sequence ID" value="WML92406.1"/>
    <property type="molecule type" value="Genomic_DNA"/>
</dbReference>
<accession>A0ABY9MVW4</accession>
<dbReference type="PANTHER" id="PTHR24220:SF611">
    <property type="entry name" value="ATP-BINDING COMPONENT OF ABC TRANSPORTER-RELATED"/>
    <property type="match status" value="1"/>
</dbReference>
<evidence type="ECO:0000256" key="2">
    <source>
        <dbReference type="ARBA" id="ARBA00022741"/>
    </source>
</evidence>
<evidence type="ECO:0000313" key="5">
    <source>
        <dbReference type="EMBL" id="WML92406.1"/>
    </source>
</evidence>
<evidence type="ECO:0000256" key="3">
    <source>
        <dbReference type="ARBA" id="ARBA00022840"/>
    </source>
</evidence>
<dbReference type="InterPro" id="IPR003593">
    <property type="entry name" value="AAA+_ATPase"/>
</dbReference>
<evidence type="ECO:0000259" key="4">
    <source>
        <dbReference type="PROSITE" id="PS50893"/>
    </source>
</evidence>
<dbReference type="RefSeq" id="WP_308897779.1">
    <property type="nucleotide sequence ID" value="NZ_CP133218.1"/>
</dbReference>
<protein>
    <submittedName>
        <fullName evidence="5">ABC transporter ATP-binding protein</fullName>
    </submittedName>
</protein>
<proteinExistence type="predicted"/>
<dbReference type="GO" id="GO:0005524">
    <property type="term" value="F:ATP binding"/>
    <property type="evidence" value="ECO:0007669"/>
    <property type="project" value="UniProtKB-KW"/>
</dbReference>
<dbReference type="InterPro" id="IPR017871">
    <property type="entry name" value="ABC_transporter-like_CS"/>
</dbReference>
<evidence type="ECO:0000313" key="6">
    <source>
        <dbReference type="Proteomes" id="UP001236657"/>
    </source>
</evidence>